<dbReference type="Gene3D" id="2.60.40.10">
    <property type="entry name" value="Immunoglobulins"/>
    <property type="match status" value="1"/>
</dbReference>
<dbReference type="Proteomes" id="UP000283369">
    <property type="component" value="Unassembled WGS sequence"/>
</dbReference>
<dbReference type="PROSITE" id="PS51257">
    <property type="entry name" value="PROKAR_LIPOPROTEIN"/>
    <property type="match status" value="1"/>
</dbReference>
<dbReference type="Pfam" id="PF13004">
    <property type="entry name" value="BACON"/>
    <property type="match status" value="1"/>
</dbReference>
<keyword evidence="2" id="KW-0456">Lyase</keyword>
<evidence type="ECO:0008006" key="12">
    <source>
        <dbReference type="Google" id="ProtNLM"/>
    </source>
</evidence>
<evidence type="ECO:0000259" key="4">
    <source>
        <dbReference type="Pfam" id="PF05426"/>
    </source>
</evidence>
<dbReference type="EMBL" id="QRYV01000003">
    <property type="protein sequence ID" value="RGV18762.1"/>
    <property type="molecule type" value="Genomic_DNA"/>
</dbReference>
<dbReference type="GO" id="GO:0016829">
    <property type="term" value="F:lyase activity"/>
    <property type="evidence" value="ECO:0007669"/>
    <property type="project" value="UniProtKB-KW"/>
</dbReference>
<evidence type="ECO:0000313" key="6">
    <source>
        <dbReference type="EMBL" id="KAA9047817.1"/>
    </source>
</evidence>
<accession>A0A412W4I4</accession>
<feature type="domain" description="Alginate lyase" evidence="4">
    <location>
        <begin position="187"/>
        <end position="421"/>
    </location>
</feature>
<dbReference type="GO" id="GO:0042597">
    <property type="term" value="C:periplasmic space"/>
    <property type="evidence" value="ECO:0007669"/>
    <property type="project" value="InterPro"/>
</dbReference>
<reference evidence="6" key="4">
    <citation type="submission" date="2019-09" db="EMBL/GenBank/DDBJ databases">
        <authorList>
            <person name="Ross B.D."/>
            <person name="Verster A.J."/>
            <person name="Radey M.C."/>
            <person name="Schmidtke D.T."/>
            <person name="Pope C.E."/>
            <person name="Hoffman L.R."/>
            <person name="Hajjar A.M."/>
            <person name="Peterson S.B."/>
            <person name="Borenstein E."/>
            <person name="Mougous J.D."/>
        </authorList>
    </citation>
    <scope>NUCLEOTIDE SEQUENCE</scope>
    <source>
        <strain evidence="6">H204</strain>
    </source>
</reference>
<dbReference type="InterPro" id="IPR008929">
    <property type="entry name" value="Chondroitin_lyas"/>
</dbReference>
<dbReference type="SUPFAM" id="SSF48230">
    <property type="entry name" value="Chondroitin AC/alginate lyase"/>
    <property type="match status" value="1"/>
</dbReference>
<protein>
    <recommendedName>
        <fullName evidence="12">Binding domain-containing protein, N-terminal</fullName>
    </recommendedName>
</protein>
<comment type="caution">
    <text evidence="7">The sequence shown here is derived from an EMBL/GenBank/DDBJ whole genome shotgun (WGS) entry which is preliminary data.</text>
</comment>
<keyword evidence="1 3" id="KW-0732">Signal</keyword>
<dbReference type="Pfam" id="PF05426">
    <property type="entry name" value="Alginate_lyase"/>
    <property type="match status" value="1"/>
</dbReference>
<dbReference type="InterPro" id="IPR013783">
    <property type="entry name" value="Ig-like_fold"/>
</dbReference>
<dbReference type="InterPro" id="IPR024361">
    <property type="entry name" value="BACON"/>
</dbReference>
<name>A0A412W4I4_9BACE</name>
<dbReference type="InterPro" id="IPR008397">
    <property type="entry name" value="Alginate_lyase_dom"/>
</dbReference>
<feature type="chain" id="PRO_5041812527" description="Binding domain-containing protein, N-terminal" evidence="3">
    <location>
        <begin position="23"/>
        <end position="494"/>
    </location>
</feature>
<proteinExistence type="predicted"/>
<evidence type="ECO:0000256" key="1">
    <source>
        <dbReference type="ARBA" id="ARBA00022729"/>
    </source>
</evidence>
<reference evidence="6" key="3">
    <citation type="journal article" date="2019" name="bioRxiv">
        <title>Acquired interbacterial defense systems protect against interspecies antagonism in the human gut microbiome.</title>
        <authorList>
            <person name="Ross B.D."/>
            <person name="Verster A.J."/>
            <person name="Radey M.C."/>
            <person name="Schmidtke D.T."/>
            <person name="Pope C.E."/>
            <person name="Hoffman L.R."/>
            <person name="Hajjar A.M."/>
            <person name="Peterson S.B."/>
            <person name="Borenstein E."/>
            <person name="Mougous J.D."/>
        </authorList>
    </citation>
    <scope>NUCLEOTIDE SEQUENCE</scope>
    <source>
        <strain evidence="6">H204</strain>
    </source>
</reference>
<organism evidence="7 9">
    <name type="scientific">Bacteroides xylanisolvens</name>
    <dbReference type="NCBI Taxonomy" id="371601"/>
    <lineage>
        <taxon>Bacteria</taxon>
        <taxon>Pseudomonadati</taxon>
        <taxon>Bacteroidota</taxon>
        <taxon>Bacteroidia</taxon>
        <taxon>Bacteroidales</taxon>
        <taxon>Bacteroidaceae</taxon>
        <taxon>Bacteroides</taxon>
    </lineage>
</organism>
<evidence type="ECO:0000313" key="11">
    <source>
        <dbReference type="Proteomes" id="UP000327007"/>
    </source>
</evidence>
<evidence type="ECO:0000256" key="3">
    <source>
        <dbReference type="SAM" id="SignalP"/>
    </source>
</evidence>
<gene>
    <name evidence="8" type="ORF">DW042_20875</name>
    <name evidence="7" type="ORF">DWW25_02080</name>
    <name evidence="6" type="ORF">F6S82_07695</name>
</gene>
<dbReference type="EMBL" id="VYQC01000004">
    <property type="protein sequence ID" value="KAA9047817.1"/>
    <property type="molecule type" value="Genomic_DNA"/>
</dbReference>
<feature type="signal peptide" evidence="3">
    <location>
        <begin position="1"/>
        <end position="22"/>
    </location>
</feature>
<dbReference type="Proteomes" id="UP000284417">
    <property type="component" value="Unassembled WGS sequence"/>
</dbReference>
<dbReference type="Proteomes" id="UP000327007">
    <property type="component" value="Unassembled WGS sequence"/>
</dbReference>
<dbReference type="EMBL" id="QROC01000037">
    <property type="protein sequence ID" value="RHK91195.1"/>
    <property type="molecule type" value="Genomic_DNA"/>
</dbReference>
<reference evidence="9 10" key="2">
    <citation type="submission" date="2018-08" db="EMBL/GenBank/DDBJ databases">
        <title>A genome reference for cultivated species of the human gut microbiota.</title>
        <authorList>
            <person name="Zou Y."/>
            <person name="Xue W."/>
            <person name="Luo G."/>
        </authorList>
    </citation>
    <scope>NUCLEOTIDE SEQUENCE [LARGE SCALE GENOMIC DNA]</scope>
    <source>
        <strain evidence="7 9">AF14-7</strain>
        <strain evidence="8 10">AF39-6AC</strain>
    </source>
</reference>
<dbReference type="RefSeq" id="WP_117809023.1">
    <property type="nucleotide sequence ID" value="NZ_AP031409.1"/>
</dbReference>
<dbReference type="CDD" id="cd14948">
    <property type="entry name" value="BACON"/>
    <property type="match status" value="1"/>
</dbReference>
<dbReference type="AlphaFoldDB" id="A0A412W4I4"/>
<evidence type="ECO:0000313" key="10">
    <source>
        <dbReference type="Proteomes" id="UP000284417"/>
    </source>
</evidence>
<sequence>MKIEYKHSIILTLLLMAQMLLACNDDAKNTEISMVSDSSVKIGYVGGKELIKFICYDKWTISSDVGWIKFESPTEGNGNAIIRISVDKNTSEKERIGQLSITCGSNAEIIKVVQSIKTINIEHRHPSLLYTKEELLNIKSMIEENRSADITRTYNNLMSRCNKALTYTANPYTGQDPAQFITAIYTPGSNSRDLAMAYWFTQDKKYAQKSIEIIKAWAEACRNITYVADAGSAMYLTRGMYPMFCAYDMLLTENVMDEETKKIITDWFQVIYKEGMNSLEKWENNDYFNKQYYQNHVVAHTMGFLMLGLVTDNDELIQFAIDDPSNPRDVYELLAGCIFMDGDTPCPREKAGAPLPVKGEIYDRYRHDTAPLKGLQYTHLTLTLLSVNARMCYNNGLDLFAYTAPTGENLRYSFEYYSDYYRMMDSCIKGGYYCGETERIAKAGDNPGMYEMGFRYYPDSEPVKQLINSGVFNRESSYMDLLGYTRFLSVVIDN</sequence>
<evidence type="ECO:0000313" key="7">
    <source>
        <dbReference type="EMBL" id="RGV18762.1"/>
    </source>
</evidence>
<evidence type="ECO:0000313" key="8">
    <source>
        <dbReference type="EMBL" id="RHK91195.1"/>
    </source>
</evidence>
<feature type="domain" description="BACON" evidence="5">
    <location>
        <begin position="58"/>
        <end position="114"/>
    </location>
</feature>
<reference evidence="11" key="1">
    <citation type="journal article" date="2018" name="J. Anim. Genet.">
        <title>Acquired interbacterial defense systems protect against interspecies antagonism in the human gut microbiome.</title>
        <authorList>
            <person name="Ross B.D."/>
            <person name="Verster A.J."/>
            <person name="Radey M.C."/>
            <person name="Schmidtke D.T."/>
            <person name="Pope C.E."/>
            <person name="Hoffman L.R."/>
            <person name="Hajjar A."/>
            <person name="Peterson S.B."/>
            <person name="Borenstein E."/>
            <person name="Mougous J."/>
        </authorList>
    </citation>
    <scope>NUCLEOTIDE SEQUENCE [LARGE SCALE GENOMIC DNA]</scope>
    <source>
        <strain evidence="11">H204</strain>
    </source>
</reference>
<dbReference type="Gene3D" id="1.50.10.100">
    <property type="entry name" value="Chondroitin AC/alginate lyase"/>
    <property type="match status" value="1"/>
</dbReference>
<evidence type="ECO:0000313" key="9">
    <source>
        <dbReference type="Proteomes" id="UP000283369"/>
    </source>
</evidence>
<evidence type="ECO:0000259" key="5">
    <source>
        <dbReference type="Pfam" id="PF13004"/>
    </source>
</evidence>
<evidence type="ECO:0000256" key="2">
    <source>
        <dbReference type="ARBA" id="ARBA00023239"/>
    </source>
</evidence>